<name>A0AA88AVR4_FICCA</name>
<dbReference type="Proteomes" id="UP001187192">
    <property type="component" value="Unassembled WGS sequence"/>
</dbReference>
<dbReference type="EMBL" id="BTGU01000045">
    <property type="protein sequence ID" value="GMN53221.1"/>
    <property type="molecule type" value="Genomic_DNA"/>
</dbReference>
<organism evidence="1 2">
    <name type="scientific">Ficus carica</name>
    <name type="common">Common fig</name>
    <dbReference type="NCBI Taxonomy" id="3494"/>
    <lineage>
        <taxon>Eukaryota</taxon>
        <taxon>Viridiplantae</taxon>
        <taxon>Streptophyta</taxon>
        <taxon>Embryophyta</taxon>
        <taxon>Tracheophyta</taxon>
        <taxon>Spermatophyta</taxon>
        <taxon>Magnoliopsida</taxon>
        <taxon>eudicotyledons</taxon>
        <taxon>Gunneridae</taxon>
        <taxon>Pentapetalae</taxon>
        <taxon>rosids</taxon>
        <taxon>fabids</taxon>
        <taxon>Rosales</taxon>
        <taxon>Moraceae</taxon>
        <taxon>Ficeae</taxon>
        <taxon>Ficus</taxon>
    </lineage>
</organism>
<sequence>MHSTLSEFKYSWFGWAGLPQHCNVTDGSLRNRVYSSPTGGQKPINYKIFFDVERCVERKFGAADVECKL</sequence>
<evidence type="ECO:0000313" key="2">
    <source>
        <dbReference type="Proteomes" id="UP001187192"/>
    </source>
</evidence>
<gene>
    <name evidence="1" type="ORF">TIFTF001_022366</name>
</gene>
<protein>
    <submittedName>
        <fullName evidence="1">Uncharacterized protein</fullName>
    </submittedName>
</protein>
<comment type="caution">
    <text evidence="1">The sequence shown here is derived from an EMBL/GenBank/DDBJ whole genome shotgun (WGS) entry which is preliminary data.</text>
</comment>
<keyword evidence="2" id="KW-1185">Reference proteome</keyword>
<dbReference type="AlphaFoldDB" id="A0AA88AVR4"/>
<evidence type="ECO:0000313" key="1">
    <source>
        <dbReference type="EMBL" id="GMN53221.1"/>
    </source>
</evidence>
<reference evidence="1" key="1">
    <citation type="submission" date="2023-07" db="EMBL/GenBank/DDBJ databases">
        <title>draft genome sequence of fig (Ficus carica).</title>
        <authorList>
            <person name="Takahashi T."/>
            <person name="Nishimura K."/>
        </authorList>
    </citation>
    <scope>NUCLEOTIDE SEQUENCE</scope>
</reference>
<accession>A0AA88AVR4</accession>
<proteinExistence type="predicted"/>